<evidence type="ECO:0000259" key="2">
    <source>
        <dbReference type="Pfam" id="PF00582"/>
    </source>
</evidence>
<evidence type="ECO:0000256" key="1">
    <source>
        <dbReference type="ARBA" id="ARBA00008791"/>
    </source>
</evidence>
<keyword evidence="4" id="KW-1185">Reference proteome</keyword>
<dbReference type="Proteomes" id="UP001144323">
    <property type="component" value="Unassembled WGS sequence"/>
</dbReference>
<organism evidence="3 4">
    <name type="scientific">Methylocystis echinoides</name>
    <dbReference type="NCBI Taxonomy" id="29468"/>
    <lineage>
        <taxon>Bacteria</taxon>
        <taxon>Pseudomonadati</taxon>
        <taxon>Pseudomonadota</taxon>
        <taxon>Alphaproteobacteria</taxon>
        <taxon>Hyphomicrobiales</taxon>
        <taxon>Methylocystaceae</taxon>
        <taxon>Methylocystis</taxon>
    </lineage>
</organism>
<dbReference type="InterPro" id="IPR006016">
    <property type="entry name" value="UspA"/>
</dbReference>
<sequence length="151" mass="15864">MFKKILLPVDLAEPEMSEAAMPVALALAKVSDADLRLVYVQFSVPIAFADYVPVDLGDRLRLAAEGKIAELADSVDYAQGRVSSIVRFGGVASEVLAEANDWPADLIALGSHRPGIATYLLGSHAAAIVRHAPCSVLVIRGATADKPSTAP</sequence>
<dbReference type="SUPFAM" id="SSF52402">
    <property type="entry name" value="Adenine nucleotide alpha hydrolases-like"/>
    <property type="match status" value="1"/>
</dbReference>
<dbReference type="EMBL" id="BSEC01000003">
    <property type="protein sequence ID" value="GLI95414.1"/>
    <property type="molecule type" value="Genomic_DNA"/>
</dbReference>
<dbReference type="AlphaFoldDB" id="A0A9W6GYP7"/>
<name>A0A9W6GYP7_9HYPH</name>
<evidence type="ECO:0000313" key="3">
    <source>
        <dbReference type="EMBL" id="GLI95414.1"/>
    </source>
</evidence>
<comment type="caution">
    <text evidence="3">The sequence shown here is derived from an EMBL/GenBank/DDBJ whole genome shotgun (WGS) entry which is preliminary data.</text>
</comment>
<dbReference type="PANTHER" id="PTHR46268">
    <property type="entry name" value="STRESS RESPONSE PROTEIN NHAX"/>
    <property type="match status" value="1"/>
</dbReference>
<accession>A0A9W6GYP7</accession>
<comment type="similarity">
    <text evidence="1">Belongs to the universal stress protein A family.</text>
</comment>
<dbReference type="PRINTS" id="PR01438">
    <property type="entry name" value="UNVRSLSTRESS"/>
</dbReference>
<evidence type="ECO:0000313" key="4">
    <source>
        <dbReference type="Proteomes" id="UP001144323"/>
    </source>
</evidence>
<gene>
    <name evidence="3" type="ORF">LMG27198_44060</name>
</gene>
<dbReference type="Gene3D" id="3.40.50.620">
    <property type="entry name" value="HUPs"/>
    <property type="match status" value="1"/>
</dbReference>
<protein>
    <submittedName>
        <fullName evidence="3">Universal stress protein UspA</fullName>
    </submittedName>
</protein>
<feature type="domain" description="UspA" evidence="2">
    <location>
        <begin position="1"/>
        <end position="140"/>
    </location>
</feature>
<dbReference type="InterPro" id="IPR014729">
    <property type="entry name" value="Rossmann-like_a/b/a_fold"/>
</dbReference>
<proteinExistence type="inferred from homology"/>
<dbReference type="PANTHER" id="PTHR46268:SF6">
    <property type="entry name" value="UNIVERSAL STRESS PROTEIN UP12"/>
    <property type="match status" value="1"/>
</dbReference>
<dbReference type="InterPro" id="IPR006015">
    <property type="entry name" value="Universal_stress_UspA"/>
</dbReference>
<dbReference type="Pfam" id="PF00582">
    <property type="entry name" value="Usp"/>
    <property type="match status" value="1"/>
</dbReference>
<reference evidence="3" key="1">
    <citation type="journal article" date="2023" name="Int. J. Syst. Evol. Microbiol.">
        <title>Methylocystis iwaonis sp. nov., a type II methane-oxidizing bacterium from surface soil of a rice paddy field in Japan, and emended description of the genus Methylocystis (ex Whittenbury et al. 1970) Bowman et al. 1993.</title>
        <authorList>
            <person name="Kaise H."/>
            <person name="Sawadogo J.B."/>
            <person name="Alam M.S."/>
            <person name="Ueno C."/>
            <person name="Dianou D."/>
            <person name="Shinjo R."/>
            <person name="Asakawa S."/>
        </authorList>
    </citation>
    <scope>NUCLEOTIDE SEQUENCE</scope>
    <source>
        <strain evidence="3">LMG27198</strain>
    </source>
</reference>
<dbReference type="RefSeq" id="WP_281806341.1">
    <property type="nucleotide sequence ID" value="NZ_BSEC01000003.1"/>
</dbReference>
<dbReference type="CDD" id="cd00293">
    <property type="entry name" value="USP-like"/>
    <property type="match status" value="1"/>
</dbReference>